<dbReference type="Pfam" id="PF03572">
    <property type="entry name" value="Peptidase_S41"/>
    <property type="match status" value="1"/>
</dbReference>
<dbReference type="Proteomes" id="UP000501128">
    <property type="component" value="Chromosome"/>
</dbReference>
<dbReference type="GO" id="GO:0008236">
    <property type="term" value="F:serine-type peptidase activity"/>
    <property type="evidence" value="ECO:0007669"/>
    <property type="project" value="InterPro"/>
</dbReference>
<keyword evidence="3" id="KW-1185">Reference proteome</keyword>
<dbReference type="EMBL" id="CP051677">
    <property type="protein sequence ID" value="QJD77561.1"/>
    <property type="molecule type" value="Genomic_DNA"/>
</dbReference>
<name>A0A7L5DJE5_9BACT</name>
<dbReference type="GO" id="GO:0030288">
    <property type="term" value="C:outer membrane-bounded periplasmic space"/>
    <property type="evidence" value="ECO:0007669"/>
    <property type="project" value="TreeGrafter"/>
</dbReference>
<dbReference type="GO" id="GO:0004175">
    <property type="term" value="F:endopeptidase activity"/>
    <property type="evidence" value="ECO:0007669"/>
    <property type="project" value="TreeGrafter"/>
</dbReference>
<evidence type="ECO:0000259" key="1">
    <source>
        <dbReference type="Pfam" id="PF03572"/>
    </source>
</evidence>
<dbReference type="SUPFAM" id="SSF52096">
    <property type="entry name" value="ClpP/crotonase"/>
    <property type="match status" value="1"/>
</dbReference>
<sequence>MAMGYSLVAGSAFTQNTSSASKPLPVACPCSAVLDEAIDKVSRMYAGFDDKVTAQTRSQYSQLLQRVRSDAGQARTMDDCGKVLTAYTSFFRDSHVFAIWNRSGDKLQTAKEAYKNATNLVEFNQLNPDFVYVKLAHFNERDVNELDSLLRANAALIARTPNLILDLRGNGGGNTSTSEEMIKLIYTNPIIYPAQDERSSKERIEDAEKEVRSYRKDTVSNAFFYQRAKKLVQDLKANPGGMVRYGDDLTRTADVSPTANPQRVALLIDKDCGSSTEYFVYEGKQSRKVTTFGTNTHGVMDYGGDQNKALCDGTFNLAVPWSRTGWTRQFRIDNVGFAPDVRIPTTERD</sequence>
<gene>
    <name evidence="2" type="ORF">HH216_03370</name>
</gene>
<dbReference type="InterPro" id="IPR005151">
    <property type="entry name" value="Tail-specific_protease"/>
</dbReference>
<dbReference type="KEGG" id="srho:HH216_03370"/>
<evidence type="ECO:0000313" key="2">
    <source>
        <dbReference type="EMBL" id="QJD77561.1"/>
    </source>
</evidence>
<evidence type="ECO:0000313" key="3">
    <source>
        <dbReference type="Proteomes" id="UP000501128"/>
    </source>
</evidence>
<dbReference type="PANTHER" id="PTHR32060">
    <property type="entry name" value="TAIL-SPECIFIC PROTEASE"/>
    <property type="match status" value="1"/>
</dbReference>
<organism evidence="2 3">
    <name type="scientific">Spirosoma rhododendri</name>
    <dbReference type="NCBI Taxonomy" id="2728024"/>
    <lineage>
        <taxon>Bacteria</taxon>
        <taxon>Pseudomonadati</taxon>
        <taxon>Bacteroidota</taxon>
        <taxon>Cytophagia</taxon>
        <taxon>Cytophagales</taxon>
        <taxon>Cytophagaceae</taxon>
        <taxon>Spirosoma</taxon>
    </lineage>
</organism>
<dbReference type="InterPro" id="IPR029045">
    <property type="entry name" value="ClpP/crotonase-like_dom_sf"/>
</dbReference>
<accession>A0A7L5DJE5</accession>
<protein>
    <recommendedName>
        <fullName evidence="1">Tail specific protease domain-containing protein</fullName>
    </recommendedName>
</protein>
<dbReference type="PANTHER" id="PTHR32060:SF30">
    <property type="entry name" value="CARBOXY-TERMINAL PROCESSING PROTEASE CTPA"/>
    <property type="match status" value="1"/>
</dbReference>
<proteinExistence type="predicted"/>
<dbReference type="GO" id="GO:0006508">
    <property type="term" value="P:proteolysis"/>
    <property type="evidence" value="ECO:0007669"/>
    <property type="project" value="InterPro"/>
</dbReference>
<feature type="domain" description="Tail specific protease" evidence="1">
    <location>
        <begin position="131"/>
        <end position="211"/>
    </location>
</feature>
<dbReference type="Gene3D" id="3.90.226.10">
    <property type="entry name" value="2-enoyl-CoA Hydratase, Chain A, domain 1"/>
    <property type="match status" value="1"/>
</dbReference>
<dbReference type="AlphaFoldDB" id="A0A7L5DJE5"/>
<dbReference type="GO" id="GO:0007165">
    <property type="term" value="P:signal transduction"/>
    <property type="evidence" value="ECO:0007669"/>
    <property type="project" value="TreeGrafter"/>
</dbReference>
<reference evidence="2 3" key="1">
    <citation type="submission" date="2020-04" db="EMBL/GenBank/DDBJ databases">
        <title>Genome sequencing of novel species.</title>
        <authorList>
            <person name="Heo J."/>
            <person name="Kim S.-J."/>
            <person name="Kim J.-S."/>
            <person name="Hong S.-B."/>
            <person name="Kwon S.-W."/>
        </authorList>
    </citation>
    <scope>NUCLEOTIDE SEQUENCE [LARGE SCALE GENOMIC DNA]</scope>
    <source>
        <strain evidence="2 3">CJU-R4</strain>
    </source>
</reference>